<dbReference type="PANTHER" id="PTHR18444:SF9">
    <property type="entry name" value="UPF0538 PROTEIN C2ORF76"/>
    <property type="match status" value="1"/>
</dbReference>
<proteinExistence type="inferred from homology"/>
<evidence type="ECO:0000313" key="2">
    <source>
        <dbReference type="EMBL" id="KAG0662553.1"/>
    </source>
</evidence>
<dbReference type="OrthoDB" id="937at2759"/>
<comment type="similarity">
    <text evidence="1">Belongs to the UPF0538 family.</text>
</comment>
<evidence type="ECO:0000313" key="3">
    <source>
        <dbReference type="Proteomes" id="UP000777482"/>
    </source>
</evidence>
<accession>A0A9P6W276</accession>
<dbReference type="EMBL" id="PUHQ01000026">
    <property type="protein sequence ID" value="KAG0662553.1"/>
    <property type="molecule type" value="Genomic_DNA"/>
</dbReference>
<name>A0A9P6W276_RHOMI</name>
<dbReference type="PANTHER" id="PTHR18444">
    <property type="entry name" value="UPF0538 FAMILY MEMBER"/>
    <property type="match status" value="1"/>
</dbReference>
<dbReference type="InterPro" id="IPR018794">
    <property type="entry name" value="UPF0538"/>
</dbReference>
<evidence type="ECO:0000256" key="1">
    <source>
        <dbReference type="ARBA" id="ARBA00007176"/>
    </source>
</evidence>
<comment type="caution">
    <text evidence="2">The sequence shown here is derived from an EMBL/GenBank/DDBJ whole genome shotgun (WGS) entry which is preliminary data.</text>
</comment>
<dbReference type="Pfam" id="PF10209">
    <property type="entry name" value="DUF2340"/>
    <property type="match status" value="1"/>
</dbReference>
<reference evidence="2 3" key="1">
    <citation type="submission" date="2020-11" db="EMBL/GenBank/DDBJ databases">
        <title>Kefir isolates.</title>
        <authorList>
            <person name="Marcisauskas S."/>
            <person name="Kim Y."/>
            <person name="Blasche S."/>
        </authorList>
    </citation>
    <scope>NUCLEOTIDE SEQUENCE [LARGE SCALE GENOMIC DNA]</scope>
    <source>
        <strain evidence="2 3">KR</strain>
    </source>
</reference>
<organism evidence="2 3">
    <name type="scientific">Rhodotorula mucilaginosa</name>
    <name type="common">Yeast</name>
    <name type="synonym">Rhodotorula rubra</name>
    <dbReference type="NCBI Taxonomy" id="5537"/>
    <lineage>
        <taxon>Eukaryota</taxon>
        <taxon>Fungi</taxon>
        <taxon>Dikarya</taxon>
        <taxon>Basidiomycota</taxon>
        <taxon>Pucciniomycotina</taxon>
        <taxon>Microbotryomycetes</taxon>
        <taxon>Sporidiobolales</taxon>
        <taxon>Sporidiobolaceae</taxon>
        <taxon>Rhodotorula</taxon>
    </lineage>
</organism>
<gene>
    <name evidence="2" type="ORF">C6P46_003295</name>
</gene>
<sequence>MYGDWSEDEMATLNDAGANSGEFDDALTNTLRPLSDCFLTVRIIKSFTFRTTKNLLLPHVDATKMTVGQLKDLCREQVKTAPGFKPYRTCELDTLKLYTRAHGHKTMDLIINHETDDDILDDDNATLASVGIENESEISFFNRALYDEYKANPQQAW</sequence>
<keyword evidence="3" id="KW-1185">Reference proteome</keyword>
<dbReference type="Proteomes" id="UP000777482">
    <property type="component" value="Unassembled WGS sequence"/>
</dbReference>
<dbReference type="AlphaFoldDB" id="A0A9P6W276"/>
<protein>
    <submittedName>
        <fullName evidence="2">Uncharacterized protein</fullName>
    </submittedName>
</protein>